<dbReference type="RefSeq" id="WP_148521369.1">
    <property type="nucleotide sequence ID" value="NZ_VSIJ01000005.1"/>
</dbReference>
<comment type="caution">
    <text evidence="1">The sequence shown here is derived from an EMBL/GenBank/DDBJ whole genome shotgun (WGS) entry which is preliminary data.</text>
</comment>
<evidence type="ECO:0000313" key="1">
    <source>
        <dbReference type="EMBL" id="TXX67233.1"/>
    </source>
</evidence>
<organism evidence="1 2">
    <name type="scientific">Vibrio cholerae</name>
    <dbReference type="NCBI Taxonomy" id="666"/>
    <lineage>
        <taxon>Bacteria</taxon>
        <taxon>Pseudomonadati</taxon>
        <taxon>Pseudomonadota</taxon>
        <taxon>Gammaproteobacteria</taxon>
        <taxon>Vibrionales</taxon>
        <taxon>Vibrionaceae</taxon>
        <taxon>Vibrio</taxon>
    </lineage>
</organism>
<sequence>MDFNPDAPVFNNWTVEELESEMMECYSHIVSTPKDARKVDDKEAIQSAYSAMGVLNFMAISQVVPDSFKATLEPIHTEAKLRLDAINFKYTKPISKRMIETTFGKFQPTEVAQRDNSNACPECDEVDSLEPLYSGEVRCMDCGHVFYA</sequence>
<dbReference type="AlphaFoldDB" id="A0ABD7SR34"/>
<name>A0ABD7SR34_VIBCL</name>
<dbReference type="Proteomes" id="UP000323819">
    <property type="component" value="Unassembled WGS sequence"/>
</dbReference>
<reference evidence="1 2" key="1">
    <citation type="submission" date="2019-06" db="EMBL/GenBank/DDBJ databases">
        <title>Vibrio cholerae phylogeny based on whole-genome sequencing reveals genetic diversity and population strucutre.</title>
        <authorList>
            <person name="Zhiqiu Y."/>
            <person name="Bin L."/>
            <person name="Lingyan J."/>
        </authorList>
    </citation>
    <scope>NUCLEOTIDE SEQUENCE [LARGE SCALE GENOMIC DNA]</scope>
    <source>
        <strain evidence="1 2">N2814</strain>
    </source>
</reference>
<accession>A0ABD7SR34</accession>
<proteinExistence type="predicted"/>
<protein>
    <submittedName>
        <fullName evidence="1">Uncharacterized protein</fullName>
    </submittedName>
</protein>
<dbReference type="EMBL" id="VSIJ01000005">
    <property type="protein sequence ID" value="TXX67233.1"/>
    <property type="molecule type" value="Genomic_DNA"/>
</dbReference>
<gene>
    <name evidence="1" type="ORF">FXF03_01280</name>
</gene>
<evidence type="ECO:0000313" key="2">
    <source>
        <dbReference type="Proteomes" id="UP000323819"/>
    </source>
</evidence>